<dbReference type="InParanoid" id="A0A2K3DDH1"/>
<evidence type="ECO:0000256" key="1">
    <source>
        <dbReference type="SAM" id="MobiDB-lite"/>
    </source>
</evidence>
<gene>
    <name evidence="2" type="ORF">CHLRE_09g391550v5</name>
</gene>
<feature type="region of interest" description="Disordered" evidence="1">
    <location>
        <begin position="21"/>
        <end position="68"/>
    </location>
</feature>
<keyword evidence="3" id="KW-1185">Reference proteome</keyword>
<evidence type="ECO:0000313" key="2">
    <source>
        <dbReference type="EMBL" id="PNW78575.1"/>
    </source>
</evidence>
<dbReference type="EMBL" id="CM008970">
    <property type="protein sequence ID" value="PNW78575.1"/>
    <property type="molecule type" value="Genomic_DNA"/>
</dbReference>
<accession>A0A2K3DDH1</accession>
<feature type="compositionally biased region" description="Basic residues" evidence="1">
    <location>
        <begin position="52"/>
        <end position="68"/>
    </location>
</feature>
<dbReference type="KEGG" id="cre:CHLRE_09g391550v5"/>
<sequence length="68" mass="7707">MPTEGCEDVNKARTINRCRPIPWPTKIQQAFPPQGPLLPQSPEARRGGWRPQRTKHSGIRKTRAPTHA</sequence>
<protein>
    <submittedName>
        <fullName evidence="2">Uncharacterized protein</fullName>
    </submittedName>
</protein>
<evidence type="ECO:0000313" key="3">
    <source>
        <dbReference type="Proteomes" id="UP000006906"/>
    </source>
</evidence>
<name>A0A2K3DDH1_CHLRE</name>
<organism evidence="2 3">
    <name type="scientific">Chlamydomonas reinhardtii</name>
    <name type="common">Chlamydomonas smithii</name>
    <dbReference type="NCBI Taxonomy" id="3055"/>
    <lineage>
        <taxon>Eukaryota</taxon>
        <taxon>Viridiplantae</taxon>
        <taxon>Chlorophyta</taxon>
        <taxon>core chlorophytes</taxon>
        <taxon>Chlorophyceae</taxon>
        <taxon>CS clade</taxon>
        <taxon>Chlamydomonadales</taxon>
        <taxon>Chlamydomonadaceae</taxon>
        <taxon>Chlamydomonas</taxon>
    </lineage>
</organism>
<dbReference type="AlphaFoldDB" id="A0A2K3DDH1"/>
<reference evidence="2 3" key="1">
    <citation type="journal article" date="2007" name="Science">
        <title>The Chlamydomonas genome reveals the evolution of key animal and plant functions.</title>
        <authorList>
            <person name="Merchant S.S."/>
            <person name="Prochnik S.E."/>
            <person name="Vallon O."/>
            <person name="Harris E.H."/>
            <person name="Karpowicz S.J."/>
            <person name="Witman G.B."/>
            <person name="Terry A."/>
            <person name="Salamov A."/>
            <person name="Fritz-Laylin L.K."/>
            <person name="Marechal-Drouard L."/>
            <person name="Marshall W.F."/>
            <person name="Qu L.H."/>
            <person name="Nelson D.R."/>
            <person name="Sanderfoot A.A."/>
            <person name="Spalding M.H."/>
            <person name="Kapitonov V.V."/>
            <person name="Ren Q."/>
            <person name="Ferris P."/>
            <person name="Lindquist E."/>
            <person name="Shapiro H."/>
            <person name="Lucas S.M."/>
            <person name="Grimwood J."/>
            <person name="Schmutz J."/>
            <person name="Cardol P."/>
            <person name="Cerutti H."/>
            <person name="Chanfreau G."/>
            <person name="Chen C.L."/>
            <person name="Cognat V."/>
            <person name="Croft M.T."/>
            <person name="Dent R."/>
            <person name="Dutcher S."/>
            <person name="Fernandez E."/>
            <person name="Fukuzawa H."/>
            <person name="Gonzalez-Ballester D."/>
            <person name="Gonzalez-Halphen D."/>
            <person name="Hallmann A."/>
            <person name="Hanikenne M."/>
            <person name="Hippler M."/>
            <person name="Inwood W."/>
            <person name="Jabbari K."/>
            <person name="Kalanon M."/>
            <person name="Kuras R."/>
            <person name="Lefebvre P.A."/>
            <person name="Lemaire S.D."/>
            <person name="Lobanov A.V."/>
            <person name="Lohr M."/>
            <person name="Manuell A."/>
            <person name="Meier I."/>
            <person name="Mets L."/>
            <person name="Mittag M."/>
            <person name="Mittelmeier T."/>
            <person name="Moroney J.V."/>
            <person name="Moseley J."/>
            <person name="Napoli C."/>
            <person name="Nedelcu A.M."/>
            <person name="Niyogi K."/>
            <person name="Novoselov S.V."/>
            <person name="Paulsen I.T."/>
            <person name="Pazour G."/>
            <person name="Purton S."/>
            <person name="Ral J.P."/>
            <person name="Riano-Pachon D.M."/>
            <person name="Riekhof W."/>
            <person name="Rymarquis L."/>
            <person name="Schroda M."/>
            <person name="Stern D."/>
            <person name="Umen J."/>
            <person name="Willows R."/>
            <person name="Wilson N."/>
            <person name="Zimmer S.L."/>
            <person name="Allmer J."/>
            <person name="Balk J."/>
            <person name="Bisova K."/>
            <person name="Chen C.J."/>
            <person name="Elias M."/>
            <person name="Gendler K."/>
            <person name="Hauser C."/>
            <person name="Lamb M.R."/>
            <person name="Ledford H."/>
            <person name="Long J.C."/>
            <person name="Minagawa J."/>
            <person name="Page M.D."/>
            <person name="Pan J."/>
            <person name="Pootakham W."/>
            <person name="Roje S."/>
            <person name="Rose A."/>
            <person name="Stahlberg E."/>
            <person name="Terauchi A.M."/>
            <person name="Yang P."/>
            <person name="Ball S."/>
            <person name="Bowler C."/>
            <person name="Dieckmann C.L."/>
            <person name="Gladyshev V.N."/>
            <person name="Green P."/>
            <person name="Jorgensen R."/>
            <person name="Mayfield S."/>
            <person name="Mueller-Roeber B."/>
            <person name="Rajamani S."/>
            <person name="Sayre R.T."/>
            <person name="Brokstein P."/>
            <person name="Dubchak I."/>
            <person name="Goodstein D."/>
            <person name="Hornick L."/>
            <person name="Huang Y.W."/>
            <person name="Jhaveri J."/>
            <person name="Luo Y."/>
            <person name="Martinez D."/>
            <person name="Ngau W.C."/>
            <person name="Otillar B."/>
            <person name="Poliakov A."/>
            <person name="Porter A."/>
            <person name="Szajkowski L."/>
            <person name="Werner G."/>
            <person name="Zhou K."/>
            <person name="Grigoriev I.V."/>
            <person name="Rokhsar D.S."/>
            <person name="Grossman A.R."/>
        </authorList>
    </citation>
    <scope>NUCLEOTIDE SEQUENCE [LARGE SCALE GENOMIC DNA]</scope>
    <source>
        <strain evidence="3">CC-503</strain>
    </source>
</reference>
<dbReference type="RefSeq" id="XP_001694572.2">
    <property type="nucleotide sequence ID" value="XM_001694520.2"/>
</dbReference>
<dbReference type="Proteomes" id="UP000006906">
    <property type="component" value="Chromosome 9"/>
</dbReference>
<dbReference type="Gramene" id="PNW78575">
    <property type="protein sequence ID" value="PNW78575"/>
    <property type="gene ID" value="CHLRE_09g391550v5"/>
</dbReference>
<dbReference type="GeneID" id="5720084"/>
<proteinExistence type="predicted"/>